<keyword evidence="2" id="KW-0479">Metal-binding</keyword>
<dbReference type="Pfam" id="PF10370">
    <property type="entry name" value="Rv2993c-like_N"/>
    <property type="match status" value="1"/>
</dbReference>
<feature type="domain" description="Rv2993c-like N-terminal" evidence="4">
    <location>
        <begin position="4"/>
        <end position="52"/>
    </location>
</feature>
<accession>A0A6N7Q288</accession>
<comment type="similarity">
    <text evidence="1">Belongs to the FAH family.</text>
</comment>
<sequence>MTTFARIDRGERRAAFARLEGERLLLLAGAPWDGPTPTGDEVPLEGARLLAPVTPTKIVCVGRNYRAHAAELGNDVPAEPLLFFKPPSSLVGPGEAIELPEESSRVDHEAELGVVIGARCRRVSEDRALDFVFGYTCVNDVTARDLQKKDGQWTRAKGFDTFCPAGPFLVTGIDPSALAVRCRVNGEARQDGNTRDMIFSIARLIAYISGVMTLEPGDLIATGTPHGVGPLAAGDLVEVDVEGVGALRSPVRPRG</sequence>
<dbReference type="FunFam" id="3.90.850.10:FF:000002">
    <property type="entry name" value="2-hydroxyhepta-2,4-diene-1,7-dioate isomerase"/>
    <property type="match status" value="1"/>
</dbReference>
<dbReference type="PANTHER" id="PTHR11820">
    <property type="entry name" value="ACYLPYRUVASE"/>
    <property type="match status" value="1"/>
</dbReference>
<dbReference type="Proteomes" id="UP000440224">
    <property type="component" value="Unassembled WGS sequence"/>
</dbReference>
<protein>
    <submittedName>
        <fullName evidence="5">DUF2437 domain-containing protein</fullName>
    </submittedName>
</protein>
<dbReference type="InterPro" id="IPR011234">
    <property type="entry name" value="Fumarylacetoacetase-like_C"/>
</dbReference>
<evidence type="ECO:0000313" key="5">
    <source>
        <dbReference type="EMBL" id="MRG98393.1"/>
    </source>
</evidence>
<dbReference type="RefSeq" id="WP_153825154.1">
    <property type="nucleotide sequence ID" value="NZ_WJIE01000030.1"/>
</dbReference>
<dbReference type="InterPro" id="IPR018833">
    <property type="entry name" value="Rv2993c-like_N"/>
</dbReference>
<organism evidence="5 6">
    <name type="scientific">Polyangium spumosum</name>
    <dbReference type="NCBI Taxonomy" id="889282"/>
    <lineage>
        <taxon>Bacteria</taxon>
        <taxon>Pseudomonadati</taxon>
        <taxon>Myxococcota</taxon>
        <taxon>Polyangia</taxon>
        <taxon>Polyangiales</taxon>
        <taxon>Polyangiaceae</taxon>
        <taxon>Polyangium</taxon>
    </lineage>
</organism>
<dbReference type="AlphaFoldDB" id="A0A6N7Q288"/>
<reference evidence="5 6" key="1">
    <citation type="submission" date="2019-10" db="EMBL/GenBank/DDBJ databases">
        <title>A soil myxobacterium in the family Polyangiaceae.</title>
        <authorList>
            <person name="Li Y."/>
            <person name="Wang J."/>
        </authorList>
    </citation>
    <scope>NUCLEOTIDE SEQUENCE [LARGE SCALE GENOMIC DNA]</scope>
    <source>
        <strain evidence="5 6">DSM 14734</strain>
    </source>
</reference>
<feature type="domain" description="Fumarylacetoacetase-like C-terminal" evidence="3">
    <location>
        <begin position="57"/>
        <end position="251"/>
    </location>
</feature>
<proteinExistence type="inferred from homology"/>
<evidence type="ECO:0000259" key="3">
    <source>
        <dbReference type="Pfam" id="PF01557"/>
    </source>
</evidence>
<evidence type="ECO:0000256" key="1">
    <source>
        <dbReference type="ARBA" id="ARBA00010211"/>
    </source>
</evidence>
<gene>
    <name evidence="5" type="ORF">GF068_41735</name>
</gene>
<evidence type="ECO:0000256" key="2">
    <source>
        <dbReference type="ARBA" id="ARBA00022723"/>
    </source>
</evidence>
<evidence type="ECO:0000259" key="4">
    <source>
        <dbReference type="Pfam" id="PF10370"/>
    </source>
</evidence>
<dbReference type="InterPro" id="IPR036663">
    <property type="entry name" value="Fumarylacetoacetase_C_sf"/>
</dbReference>
<dbReference type="Pfam" id="PF01557">
    <property type="entry name" value="FAA_hydrolase"/>
    <property type="match status" value="1"/>
</dbReference>
<keyword evidence="6" id="KW-1185">Reference proteome</keyword>
<dbReference type="EMBL" id="WJIE01000030">
    <property type="protein sequence ID" value="MRG98393.1"/>
    <property type="molecule type" value="Genomic_DNA"/>
</dbReference>
<name>A0A6N7Q288_9BACT</name>
<comment type="caution">
    <text evidence="5">The sequence shown here is derived from an EMBL/GenBank/DDBJ whole genome shotgun (WGS) entry which is preliminary data.</text>
</comment>
<dbReference type="GO" id="GO:0046872">
    <property type="term" value="F:metal ion binding"/>
    <property type="evidence" value="ECO:0007669"/>
    <property type="project" value="UniProtKB-KW"/>
</dbReference>
<dbReference type="GO" id="GO:0018773">
    <property type="term" value="F:acetylpyruvate hydrolase activity"/>
    <property type="evidence" value="ECO:0007669"/>
    <property type="project" value="TreeGrafter"/>
</dbReference>
<evidence type="ECO:0000313" key="6">
    <source>
        <dbReference type="Proteomes" id="UP000440224"/>
    </source>
</evidence>
<dbReference type="OrthoDB" id="5197601at2"/>
<dbReference type="GO" id="GO:0019752">
    <property type="term" value="P:carboxylic acid metabolic process"/>
    <property type="evidence" value="ECO:0007669"/>
    <property type="project" value="UniProtKB-ARBA"/>
</dbReference>
<dbReference type="PANTHER" id="PTHR11820:SF7">
    <property type="entry name" value="ACYLPYRUVASE FAHD1, MITOCHONDRIAL"/>
    <property type="match status" value="1"/>
</dbReference>
<dbReference type="SUPFAM" id="SSF56529">
    <property type="entry name" value="FAH"/>
    <property type="match status" value="1"/>
</dbReference>
<dbReference type="GO" id="GO:0016853">
    <property type="term" value="F:isomerase activity"/>
    <property type="evidence" value="ECO:0007669"/>
    <property type="project" value="UniProtKB-ARBA"/>
</dbReference>
<dbReference type="Gene3D" id="3.90.850.10">
    <property type="entry name" value="Fumarylacetoacetase-like, C-terminal domain"/>
    <property type="match status" value="1"/>
</dbReference>